<keyword evidence="1" id="KW-0472">Membrane</keyword>
<keyword evidence="1" id="KW-0812">Transmembrane</keyword>
<keyword evidence="1" id="KW-1133">Transmembrane helix</keyword>
<sequence>MKTKTILFISITIFILFVIYRINVYFALGLDTFVVNLLPNKKLPSEFVNYKNLSEVRTFGNHDIKLLQKGEKYCYTFQIVPISDEEIMVKVITKTESYNHVGGNSGYNYWNTLFKIDAFGKVLDTMNFKTSTSNQSEFGETVLLNKQIVNKALLYYQTWPTDGNKAKKDFIAINKNLKWTAEKVSQYYYDTIVPNCIYLEPFYAWRDKSIPTNNRSSLIYFANKQWYILYGIDSDISDDAQRKSLNEHKELTNENVLRDIPIDKITVKYFQKVEYRSNMMGRTQSSDVYTYYYWNGVAYINIPFENDTLKFKREDISLQGYSTEEQTIYSPENSKKEMENSLNKEYNFYSNPNLKFTLLIDDENKNLYIIKKIK</sequence>
<protein>
    <submittedName>
        <fullName evidence="2">Uncharacterized protein</fullName>
    </submittedName>
</protein>
<dbReference type="EMBL" id="JBHLYW010000005">
    <property type="protein sequence ID" value="MFC0076343.1"/>
    <property type="molecule type" value="Genomic_DNA"/>
</dbReference>
<gene>
    <name evidence="2" type="ORF">ACFFLS_04790</name>
</gene>
<name>A0ABV6BLM2_9FLAO</name>
<proteinExistence type="predicted"/>
<accession>A0ABV6BLM2</accession>
<evidence type="ECO:0000313" key="3">
    <source>
        <dbReference type="Proteomes" id="UP001589734"/>
    </source>
</evidence>
<comment type="caution">
    <text evidence="2">The sequence shown here is derived from an EMBL/GenBank/DDBJ whole genome shotgun (WGS) entry which is preliminary data.</text>
</comment>
<keyword evidence="3" id="KW-1185">Reference proteome</keyword>
<dbReference type="RefSeq" id="WP_379684064.1">
    <property type="nucleotide sequence ID" value="NZ_JBHLYW010000005.1"/>
</dbReference>
<evidence type="ECO:0000313" key="2">
    <source>
        <dbReference type="EMBL" id="MFC0076343.1"/>
    </source>
</evidence>
<organism evidence="2 3">
    <name type="scientific">Flavobacterium procerum</name>
    <dbReference type="NCBI Taxonomy" id="1455569"/>
    <lineage>
        <taxon>Bacteria</taxon>
        <taxon>Pseudomonadati</taxon>
        <taxon>Bacteroidota</taxon>
        <taxon>Flavobacteriia</taxon>
        <taxon>Flavobacteriales</taxon>
        <taxon>Flavobacteriaceae</taxon>
        <taxon>Flavobacterium</taxon>
    </lineage>
</organism>
<dbReference type="Proteomes" id="UP001589734">
    <property type="component" value="Unassembled WGS sequence"/>
</dbReference>
<feature type="transmembrane region" description="Helical" evidence="1">
    <location>
        <begin position="7"/>
        <end position="28"/>
    </location>
</feature>
<evidence type="ECO:0000256" key="1">
    <source>
        <dbReference type="SAM" id="Phobius"/>
    </source>
</evidence>
<reference evidence="2 3" key="1">
    <citation type="submission" date="2024-09" db="EMBL/GenBank/DDBJ databases">
        <authorList>
            <person name="Sun Q."/>
            <person name="Mori K."/>
        </authorList>
    </citation>
    <scope>NUCLEOTIDE SEQUENCE [LARGE SCALE GENOMIC DNA]</scope>
    <source>
        <strain evidence="2 3">CGMCC 1.12926</strain>
    </source>
</reference>